<evidence type="ECO:0000259" key="7">
    <source>
        <dbReference type="Pfam" id="PF01435"/>
    </source>
</evidence>
<accession>A0A150GQZ7</accession>
<dbReference type="GO" id="GO:0046872">
    <property type="term" value="F:metal ion binding"/>
    <property type="evidence" value="ECO:0007669"/>
    <property type="project" value="UniProtKB-KW"/>
</dbReference>
<evidence type="ECO:0000256" key="1">
    <source>
        <dbReference type="ARBA" id="ARBA00022670"/>
    </source>
</evidence>
<keyword evidence="2" id="KW-0479">Metal-binding</keyword>
<evidence type="ECO:0000256" key="2">
    <source>
        <dbReference type="ARBA" id="ARBA00022723"/>
    </source>
</evidence>
<evidence type="ECO:0000256" key="3">
    <source>
        <dbReference type="ARBA" id="ARBA00022801"/>
    </source>
</evidence>
<dbReference type="InterPro" id="IPR001915">
    <property type="entry name" value="Peptidase_M48"/>
</dbReference>
<dbReference type="AlphaFoldDB" id="A0A150GQZ7"/>
<proteinExistence type="inferred from homology"/>
<keyword evidence="5 6" id="KW-0482">Metalloprotease</keyword>
<keyword evidence="1 6" id="KW-0645">Protease</keyword>
<name>A0A150GQZ7_GONPE</name>
<protein>
    <recommendedName>
        <fullName evidence="7">Peptidase M48 domain-containing protein</fullName>
    </recommendedName>
</protein>
<dbReference type="Gene3D" id="3.30.2010.10">
    <property type="entry name" value="Metalloproteases ('zincins'), catalytic domain"/>
    <property type="match status" value="1"/>
</dbReference>
<organism evidence="8 9">
    <name type="scientific">Gonium pectorale</name>
    <name type="common">Green alga</name>
    <dbReference type="NCBI Taxonomy" id="33097"/>
    <lineage>
        <taxon>Eukaryota</taxon>
        <taxon>Viridiplantae</taxon>
        <taxon>Chlorophyta</taxon>
        <taxon>core chlorophytes</taxon>
        <taxon>Chlorophyceae</taxon>
        <taxon>CS clade</taxon>
        <taxon>Chlamydomonadales</taxon>
        <taxon>Volvocaceae</taxon>
        <taxon>Gonium</taxon>
    </lineage>
</organism>
<sequence length="205" mass="22028">MLRLEIVPYTGRVHNCSFENFLDACSRIVVRLEAATAQNEGEATHGPPTSKGLQALKTLTETAHVLDVSSNPESPDCQKVHGIFAKIAAVAADGAGGGSYEHMQRSPPQAFIATDQDTSSAVFDGHGGKVLVSARMDLHLPPDELAFVISHEMAHLLAKHHIDDYTVALTLDPDSAYADPLVSSSLLLRRAFSSVPVNPDTFTRE</sequence>
<keyword evidence="4 6" id="KW-0862">Zinc</keyword>
<dbReference type="Pfam" id="PF01435">
    <property type="entry name" value="Peptidase_M48"/>
    <property type="match status" value="1"/>
</dbReference>
<dbReference type="EMBL" id="LSYV01000011">
    <property type="protein sequence ID" value="KXZ52255.1"/>
    <property type="molecule type" value="Genomic_DNA"/>
</dbReference>
<comment type="cofactor">
    <cofactor evidence="6">
        <name>Zn(2+)</name>
        <dbReference type="ChEBI" id="CHEBI:29105"/>
    </cofactor>
    <text evidence="6">Binds 1 zinc ion per subunit.</text>
</comment>
<evidence type="ECO:0000313" key="9">
    <source>
        <dbReference type="Proteomes" id="UP000075714"/>
    </source>
</evidence>
<keyword evidence="9" id="KW-1185">Reference proteome</keyword>
<keyword evidence="3 6" id="KW-0378">Hydrolase</keyword>
<evidence type="ECO:0000256" key="5">
    <source>
        <dbReference type="ARBA" id="ARBA00023049"/>
    </source>
</evidence>
<evidence type="ECO:0000256" key="6">
    <source>
        <dbReference type="RuleBase" id="RU003983"/>
    </source>
</evidence>
<gene>
    <name evidence="8" type="ORF">GPECTOR_10g886</name>
</gene>
<feature type="domain" description="Peptidase M48" evidence="7">
    <location>
        <begin position="111"/>
        <end position="167"/>
    </location>
</feature>
<comment type="similarity">
    <text evidence="6">Belongs to the peptidase M48 family.</text>
</comment>
<dbReference type="GO" id="GO:0006508">
    <property type="term" value="P:proteolysis"/>
    <property type="evidence" value="ECO:0007669"/>
    <property type="project" value="UniProtKB-KW"/>
</dbReference>
<comment type="caution">
    <text evidence="8">The sequence shown here is derived from an EMBL/GenBank/DDBJ whole genome shotgun (WGS) entry which is preliminary data.</text>
</comment>
<evidence type="ECO:0000256" key="4">
    <source>
        <dbReference type="ARBA" id="ARBA00022833"/>
    </source>
</evidence>
<dbReference type="Proteomes" id="UP000075714">
    <property type="component" value="Unassembled WGS sequence"/>
</dbReference>
<reference evidence="9" key="1">
    <citation type="journal article" date="2016" name="Nat. Commun.">
        <title>The Gonium pectorale genome demonstrates co-option of cell cycle regulation during the evolution of multicellularity.</title>
        <authorList>
            <person name="Hanschen E.R."/>
            <person name="Marriage T.N."/>
            <person name="Ferris P.J."/>
            <person name="Hamaji T."/>
            <person name="Toyoda A."/>
            <person name="Fujiyama A."/>
            <person name="Neme R."/>
            <person name="Noguchi H."/>
            <person name="Minakuchi Y."/>
            <person name="Suzuki M."/>
            <person name="Kawai-Toyooka H."/>
            <person name="Smith D.R."/>
            <person name="Sparks H."/>
            <person name="Anderson J."/>
            <person name="Bakaric R."/>
            <person name="Luria V."/>
            <person name="Karger A."/>
            <person name="Kirschner M.W."/>
            <person name="Durand P.M."/>
            <person name="Michod R.E."/>
            <person name="Nozaki H."/>
            <person name="Olson B.J."/>
        </authorList>
    </citation>
    <scope>NUCLEOTIDE SEQUENCE [LARGE SCALE GENOMIC DNA]</scope>
    <source>
        <strain evidence="9">NIES-2863</strain>
    </source>
</reference>
<evidence type="ECO:0000313" key="8">
    <source>
        <dbReference type="EMBL" id="KXZ52255.1"/>
    </source>
</evidence>
<dbReference type="GO" id="GO:0004222">
    <property type="term" value="F:metalloendopeptidase activity"/>
    <property type="evidence" value="ECO:0007669"/>
    <property type="project" value="InterPro"/>
</dbReference>